<dbReference type="Pfam" id="PF08245">
    <property type="entry name" value="Mur_ligase_M"/>
    <property type="match status" value="1"/>
</dbReference>
<dbReference type="PANTHER" id="PTHR43024">
    <property type="entry name" value="UDP-N-ACETYLMURAMOYL-TRIPEPTIDE--D-ALANYL-D-ALANINE LIGASE"/>
    <property type="match status" value="1"/>
</dbReference>
<evidence type="ECO:0000256" key="10">
    <source>
        <dbReference type="HAMAP-Rule" id="MF_02019"/>
    </source>
</evidence>
<dbReference type="InterPro" id="IPR005863">
    <property type="entry name" value="UDP-N-AcMur_synth"/>
</dbReference>
<dbReference type="InterPro" id="IPR000713">
    <property type="entry name" value="Mur_ligase_N"/>
</dbReference>
<dbReference type="SUPFAM" id="SSF53244">
    <property type="entry name" value="MurD-like peptide ligases, peptide-binding domain"/>
    <property type="match status" value="1"/>
</dbReference>
<gene>
    <name evidence="10 15" type="primary">murF</name>
    <name evidence="15" type="ordered locus">OCA5_c27310</name>
</gene>
<protein>
    <recommendedName>
        <fullName evidence="10 11">UDP-N-acetylmuramoyl-tripeptide--D-alanyl-D-alanine ligase</fullName>
        <ecNumber evidence="10 11">6.3.2.10</ecNumber>
    </recommendedName>
    <alternativeName>
        <fullName evidence="10">D-alanyl-D-alanine-adding enzyme</fullName>
    </alternativeName>
</protein>
<evidence type="ECO:0000259" key="14">
    <source>
        <dbReference type="Pfam" id="PF08245"/>
    </source>
</evidence>
<dbReference type="Proteomes" id="UP000007730">
    <property type="component" value="Chromosome"/>
</dbReference>
<dbReference type="InterPro" id="IPR051046">
    <property type="entry name" value="MurCDEF_CellWall_CoF430Synth"/>
</dbReference>
<dbReference type="EMBL" id="CP002826">
    <property type="protein sequence ID" value="AEI07425.1"/>
    <property type="molecule type" value="Genomic_DNA"/>
</dbReference>
<dbReference type="KEGG" id="ocg:OCA5_c27310"/>
<dbReference type="GO" id="GO:0008360">
    <property type="term" value="P:regulation of cell shape"/>
    <property type="evidence" value="ECO:0007669"/>
    <property type="project" value="UniProtKB-KW"/>
</dbReference>
<accession>B6JCF4</accession>
<dbReference type="GO" id="GO:0005524">
    <property type="term" value="F:ATP binding"/>
    <property type="evidence" value="ECO:0007669"/>
    <property type="project" value="UniProtKB-UniRule"/>
</dbReference>
<dbReference type="Gene3D" id="3.40.1390.10">
    <property type="entry name" value="MurE/MurF, N-terminal domain"/>
    <property type="match status" value="1"/>
</dbReference>
<comment type="subcellular location">
    <subcellularLocation>
        <location evidence="10 11">Cytoplasm</location>
    </subcellularLocation>
</comment>
<evidence type="ECO:0000256" key="9">
    <source>
        <dbReference type="ARBA" id="ARBA00023316"/>
    </source>
</evidence>
<evidence type="ECO:0000313" key="16">
    <source>
        <dbReference type="Proteomes" id="UP000007730"/>
    </source>
</evidence>
<feature type="domain" description="Mur ligase C-terminal" evidence="13">
    <location>
        <begin position="338"/>
        <end position="451"/>
    </location>
</feature>
<comment type="pathway">
    <text evidence="10 11">Cell wall biogenesis; peptidoglycan biosynthesis.</text>
</comment>
<feature type="binding site" evidence="10">
    <location>
        <begin position="114"/>
        <end position="120"/>
    </location>
    <ligand>
        <name>ATP</name>
        <dbReference type="ChEBI" id="CHEBI:30616"/>
    </ligand>
</feature>
<evidence type="ECO:0000256" key="11">
    <source>
        <dbReference type="RuleBase" id="RU004136"/>
    </source>
</evidence>
<keyword evidence="16" id="KW-1185">Reference proteome</keyword>
<dbReference type="UniPathway" id="UPA00219"/>
<dbReference type="KEGG" id="oca:OCAR_5238"/>
<proteinExistence type="inferred from homology"/>
<dbReference type="SUPFAM" id="SSF53623">
    <property type="entry name" value="MurD-like peptide ligases, catalytic domain"/>
    <property type="match status" value="1"/>
</dbReference>
<keyword evidence="1 10" id="KW-0963">Cytoplasm</keyword>
<dbReference type="GO" id="GO:0051301">
    <property type="term" value="P:cell division"/>
    <property type="evidence" value="ECO:0007669"/>
    <property type="project" value="UniProtKB-KW"/>
</dbReference>
<dbReference type="NCBIfam" id="TIGR01143">
    <property type="entry name" value="murF"/>
    <property type="match status" value="1"/>
</dbReference>
<dbReference type="STRING" id="504832.OCA5_c27310"/>
<comment type="function">
    <text evidence="10 11">Involved in cell wall formation. Catalyzes the final step in the synthesis of UDP-N-acetylmuramoyl-pentapeptide, the precursor of murein.</text>
</comment>
<dbReference type="GO" id="GO:0008766">
    <property type="term" value="F:UDP-N-acetylmuramoylalanyl-D-glutamyl-2,6-diaminopimelate-D-alanyl-D-alanine ligase activity"/>
    <property type="evidence" value="ECO:0007669"/>
    <property type="project" value="RHEA"/>
</dbReference>
<dbReference type="GO" id="GO:0005737">
    <property type="term" value="C:cytoplasm"/>
    <property type="evidence" value="ECO:0007669"/>
    <property type="project" value="UniProtKB-SubCell"/>
</dbReference>
<dbReference type="PATRIC" id="fig|504832.7.peg.2887"/>
<dbReference type="InterPro" id="IPR013221">
    <property type="entry name" value="Mur_ligase_cen"/>
</dbReference>
<evidence type="ECO:0000259" key="13">
    <source>
        <dbReference type="Pfam" id="PF02875"/>
    </source>
</evidence>
<evidence type="ECO:0000256" key="2">
    <source>
        <dbReference type="ARBA" id="ARBA00022598"/>
    </source>
</evidence>
<dbReference type="GO" id="GO:0071555">
    <property type="term" value="P:cell wall organization"/>
    <property type="evidence" value="ECO:0007669"/>
    <property type="project" value="UniProtKB-KW"/>
</dbReference>
<dbReference type="Gene3D" id="3.90.190.20">
    <property type="entry name" value="Mur ligase, C-terminal domain"/>
    <property type="match status" value="1"/>
</dbReference>
<dbReference type="NCBIfam" id="NF010693">
    <property type="entry name" value="PRK14093.1"/>
    <property type="match status" value="1"/>
</dbReference>
<dbReference type="OrthoDB" id="9801978at2"/>
<organism evidence="15 16">
    <name type="scientific">Afipia carboxidovorans (strain ATCC 49405 / DSM 1227 / KCTC 32145 / OM5)</name>
    <name type="common">Oligotropha carboxidovorans</name>
    <dbReference type="NCBI Taxonomy" id="504832"/>
    <lineage>
        <taxon>Bacteria</taxon>
        <taxon>Pseudomonadati</taxon>
        <taxon>Pseudomonadota</taxon>
        <taxon>Alphaproteobacteria</taxon>
        <taxon>Hyphomicrobiales</taxon>
        <taxon>Nitrobacteraceae</taxon>
        <taxon>Afipia</taxon>
    </lineage>
</organism>
<dbReference type="HOGENOM" id="CLU_031507_4_1_5"/>
<keyword evidence="9 10" id="KW-0961">Cell wall biogenesis/degradation</keyword>
<keyword evidence="5 10" id="KW-0067">ATP-binding</keyword>
<dbReference type="InterPro" id="IPR036565">
    <property type="entry name" value="Mur-like_cat_sf"/>
</dbReference>
<keyword evidence="8 10" id="KW-0131">Cell cycle</keyword>
<dbReference type="Pfam" id="PF01225">
    <property type="entry name" value="Mur_ligase"/>
    <property type="match status" value="1"/>
</dbReference>
<dbReference type="HAMAP" id="MF_02019">
    <property type="entry name" value="MurF"/>
    <property type="match status" value="1"/>
</dbReference>
<evidence type="ECO:0000256" key="3">
    <source>
        <dbReference type="ARBA" id="ARBA00022618"/>
    </source>
</evidence>
<evidence type="ECO:0000256" key="6">
    <source>
        <dbReference type="ARBA" id="ARBA00022960"/>
    </source>
</evidence>
<feature type="domain" description="Mur ligase central" evidence="14">
    <location>
        <begin position="112"/>
        <end position="301"/>
    </location>
</feature>
<dbReference type="eggNOG" id="COG0770">
    <property type="taxonomic scope" value="Bacteria"/>
</dbReference>
<dbReference type="InterPro" id="IPR036615">
    <property type="entry name" value="Mur_ligase_C_dom_sf"/>
</dbReference>
<feature type="domain" description="Mur ligase N-terminal catalytic" evidence="12">
    <location>
        <begin position="27"/>
        <end position="73"/>
    </location>
</feature>
<dbReference type="GO" id="GO:0047480">
    <property type="term" value="F:UDP-N-acetylmuramoyl-tripeptide-D-alanyl-D-alanine ligase activity"/>
    <property type="evidence" value="ECO:0007669"/>
    <property type="project" value="UniProtKB-UniRule"/>
</dbReference>
<comment type="similarity">
    <text evidence="10">Belongs to the MurCDEF family. MurF subfamily.</text>
</comment>
<evidence type="ECO:0000313" key="15">
    <source>
        <dbReference type="EMBL" id="AEI07425.1"/>
    </source>
</evidence>
<dbReference type="AlphaFoldDB" id="B6JCF4"/>
<sequence>MTTALWTTAAMAEAMHATRSGALPESINGISIDSRTIAPGEAYFAIKGDVHDGHAFVEAALKNGGGLAVIAQSQRAKFSGDLPLLVVPDVLAGLVDLAKAARARTQAKIVAVTGSVGKTSTKEALRTVLQAQGATHVSAASFNNHWGVPLSLARCPQDAKFAVFEIGMNHAGEIEPLVKLVRPHVAIITTVEPVHLEFFSGIEAIADAKAEIFTGLEPGGAAILNRDNSQFARLAERAKACGVARIVTFGENEHADARLLDVALHAECSAVHADVLDHDVTYKVGVAGRHMAMNSLAVLAASTLVGGDLALSALALAAFEPTAGRGVRHALGLPGGTATLIDESYNANPASMAAAMSVLGRVAIGPQGRRIAVLGDMLELGPQGRELHRGLAAAITANRIDLVFCCGPLMHDLWDALPSARKGGYSETSVGLESQLVAGVRAGDAIMVKGSLGSRMKVIVTALEKNFPNGADADDLTV</sequence>
<keyword evidence="7 10" id="KW-0573">Peptidoglycan synthesis</keyword>
<keyword evidence="3 10" id="KW-0132">Cell division</keyword>
<dbReference type="RefSeq" id="WP_012562399.1">
    <property type="nucleotide sequence ID" value="NC_011386.1"/>
</dbReference>
<evidence type="ECO:0000256" key="7">
    <source>
        <dbReference type="ARBA" id="ARBA00022984"/>
    </source>
</evidence>
<keyword evidence="6 10" id="KW-0133">Cell shape</keyword>
<dbReference type="GO" id="GO:0009252">
    <property type="term" value="P:peptidoglycan biosynthetic process"/>
    <property type="evidence" value="ECO:0007669"/>
    <property type="project" value="UniProtKB-UniRule"/>
</dbReference>
<keyword evidence="2 10" id="KW-0436">Ligase</keyword>
<keyword evidence="4 10" id="KW-0547">Nucleotide-binding</keyword>
<dbReference type="InterPro" id="IPR035911">
    <property type="entry name" value="MurE/MurF_N"/>
</dbReference>
<comment type="catalytic activity">
    <reaction evidence="10 11">
        <text>D-alanyl-D-alanine + UDP-N-acetyl-alpha-D-muramoyl-L-alanyl-gamma-D-glutamyl-meso-2,6-diaminopimelate + ATP = UDP-N-acetyl-alpha-D-muramoyl-L-alanyl-gamma-D-glutamyl-meso-2,6-diaminopimeloyl-D-alanyl-D-alanine + ADP + phosphate + H(+)</text>
        <dbReference type="Rhea" id="RHEA:28374"/>
        <dbReference type="ChEBI" id="CHEBI:15378"/>
        <dbReference type="ChEBI" id="CHEBI:30616"/>
        <dbReference type="ChEBI" id="CHEBI:43474"/>
        <dbReference type="ChEBI" id="CHEBI:57822"/>
        <dbReference type="ChEBI" id="CHEBI:61386"/>
        <dbReference type="ChEBI" id="CHEBI:83905"/>
        <dbReference type="ChEBI" id="CHEBI:456216"/>
        <dbReference type="EC" id="6.3.2.10"/>
    </reaction>
</comment>
<dbReference type="Gene3D" id="3.40.1190.10">
    <property type="entry name" value="Mur-like, catalytic domain"/>
    <property type="match status" value="1"/>
</dbReference>
<evidence type="ECO:0000256" key="8">
    <source>
        <dbReference type="ARBA" id="ARBA00023306"/>
    </source>
</evidence>
<dbReference type="SUPFAM" id="SSF63418">
    <property type="entry name" value="MurE/MurF N-terminal domain"/>
    <property type="match status" value="1"/>
</dbReference>
<dbReference type="EC" id="6.3.2.10" evidence="10 11"/>
<dbReference type="PANTHER" id="PTHR43024:SF1">
    <property type="entry name" value="UDP-N-ACETYLMURAMOYL-TRIPEPTIDE--D-ALANYL-D-ALANINE LIGASE"/>
    <property type="match status" value="1"/>
</dbReference>
<evidence type="ECO:0000256" key="1">
    <source>
        <dbReference type="ARBA" id="ARBA00022490"/>
    </source>
</evidence>
<reference evidence="15 16" key="1">
    <citation type="journal article" date="2011" name="J. Bacteriol.">
        <title>Complete genome sequences of the chemolithoautotrophic Oligotropha carboxidovorans strains OM4 and OM5.</title>
        <authorList>
            <person name="Volland S."/>
            <person name="Rachinger M."/>
            <person name="Strittmatter A."/>
            <person name="Daniel R."/>
            <person name="Gottschalk G."/>
            <person name="Meyer O."/>
        </authorList>
    </citation>
    <scope>NUCLEOTIDE SEQUENCE [LARGE SCALE GENOMIC DNA]</scope>
    <source>
        <strain evidence="16">ATCC 49405 / DSM 1227 / KCTC 32145 / OM5</strain>
    </source>
</reference>
<evidence type="ECO:0000256" key="4">
    <source>
        <dbReference type="ARBA" id="ARBA00022741"/>
    </source>
</evidence>
<evidence type="ECO:0000259" key="12">
    <source>
        <dbReference type="Pfam" id="PF01225"/>
    </source>
</evidence>
<evidence type="ECO:0000256" key="5">
    <source>
        <dbReference type="ARBA" id="ARBA00022840"/>
    </source>
</evidence>
<name>B6JCF4_AFIC5</name>
<dbReference type="Pfam" id="PF02875">
    <property type="entry name" value="Mur_ligase_C"/>
    <property type="match status" value="1"/>
</dbReference>
<dbReference type="InterPro" id="IPR004101">
    <property type="entry name" value="Mur_ligase_C"/>
</dbReference>